<evidence type="ECO:0000313" key="3">
    <source>
        <dbReference type="Proteomes" id="UP001198565"/>
    </source>
</evidence>
<accession>A0ABS7R2L8</accession>
<dbReference type="EMBL" id="JAINVZ010000036">
    <property type="protein sequence ID" value="MBY8889171.1"/>
    <property type="molecule type" value="Genomic_DNA"/>
</dbReference>
<dbReference type="Proteomes" id="UP001198565">
    <property type="component" value="Unassembled WGS sequence"/>
</dbReference>
<proteinExistence type="predicted"/>
<feature type="compositionally biased region" description="Acidic residues" evidence="1">
    <location>
        <begin position="94"/>
        <end position="106"/>
    </location>
</feature>
<organism evidence="2 3">
    <name type="scientific">Streptantibioticus parmotrematis</name>
    <dbReference type="NCBI Taxonomy" id="2873249"/>
    <lineage>
        <taxon>Bacteria</taxon>
        <taxon>Bacillati</taxon>
        <taxon>Actinomycetota</taxon>
        <taxon>Actinomycetes</taxon>
        <taxon>Kitasatosporales</taxon>
        <taxon>Streptomycetaceae</taxon>
        <taxon>Streptantibioticus</taxon>
    </lineage>
</organism>
<feature type="compositionally biased region" description="Low complexity" evidence="1">
    <location>
        <begin position="134"/>
        <end position="163"/>
    </location>
</feature>
<feature type="compositionally biased region" description="Low complexity" evidence="1">
    <location>
        <begin position="54"/>
        <end position="71"/>
    </location>
</feature>
<sequence>VESLMPLRLARYGVPLAETAPAGLSAAGIEPQLLPALPARAESPQPPVQGARTAQAVQASQAAQPAQAVQPEQPPAPAEEPPSQWFATPQDVEYTGDYDPDYEPDYDLPAYYVPEPGDPQEIPLPQPRAAESRPVPAQEQAQVQEQVPDQTQAPAPEPQVQVPNGAGGVRPLGKGAQDGAPSTDEELYQVFRRSIAGEGMPTPGAFAANVEAEYGLRLQSRELNHYMDQFTARLNNELMEDHIA</sequence>
<evidence type="ECO:0000313" key="2">
    <source>
        <dbReference type="EMBL" id="MBY8889171.1"/>
    </source>
</evidence>
<reference evidence="2 3" key="1">
    <citation type="submission" date="2021-08" db="EMBL/GenBank/DDBJ databases">
        <title>Streptomyces sp. PTM05 isolated from lichen.</title>
        <authorList>
            <person name="Somphong A."/>
            <person name="Phongsopitanun W."/>
            <person name="Tanasupawat S."/>
        </authorList>
    </citation>
    <scope>NUCLEOTIDE SEQUENCE [LARGE SCALE GENOMIC DNA]</scope>
    <source>
        <strain evidence="2 3">Ptm05</strain>
    </source>
</reference>
<feature type="non-terminal residue" evidence="2">
    <location>
        <position position="1"/>
    </location>
</feature>
<protein>
    <submittedName>
        <fullName evidence="2">Uncharacterized protein</fullName>
    </submittedName>
</protein>
<name>A0ABS7R2L8_9ACTN</name>
<comment type="caution">
    <text evidence="2">The sequence shown here is derived from an EMBL/GenBank/DDBJ whole genome shotgun (WGS) entry which is preliminary data.</text>
</comment>
<feature type="region of interest" description="Disordered" evidence="1">
    <location>
        <begin position="35"/>
        <end position="181"/>
    </location>
</feature>
<gene>
    <name evidence="2" type="ORF">K7472_30640</name>
</gene>
<evidence type="ECO:0000256" key="1">
    <source>
        <dbReference type="SAM" id="MobiDB-lite"/>
    </source>
</evidence>
<keyword evidence="3" id="KW-1185">Reference proteome</keyword>